<keyword evidence="1" id="KW-0812">Transmembrane</keyword>
<evidence type="ECO:0000256" key="1">
    <source>
        <dbReference type="SAM" id="Phobius"/>
    </source>
</evidence>
<protein>
    <submittedName>
        <fullName evidence="2">Uncharacterized protein</fullName>
    </submittedName>
</protein>
<feature type="transmembrane region" description="Helical" evidence="1">
    <location>
        <begin position="61"/>
        <end position="79"/>
    </location>
</feature>
<gene>
    <name evidence="2" type="ORF">JTE88_00180</name>
</gene>
<evidence type="ECO:0000313" key="2">
    <source>
        <dbReference type="EMBL" id="QRV02216.1"/>
    </source>
</evidence>
<evidence type="ECO:0000313" key="3">
    <source>
        <dbReference type="Proteomes" id="UP000602653"/>
    </source>
</evidence>
<keyword evidence="1" id="KW-0472">Membrane</keyword>
<name>A0ABX7IGH1_9ACTO</name>
<proteinExistence type="predicted"/>
<accession>A0ABX7IGH1</accession>
<organism evidence="2 3">
    <name type="scientific">Arcanobacterium phocisimile</name>
    <dbReference type="NCBI Taxonomy" id="1302235"/>
    <lineage>
        <taxon>Bacteria</taxon>
        <taxon>Bacillati</taxon>
        <taxon>Actinomycetota</taxon>
        <taxon>Actinomycetes</taxon>
        <taxon>Actinomycetales</taxon>
        <taxon>Actinomycetaceae</taxon>
        <taxon>Arcanobacterium</taxon>
    </lineage>
</organism>
<sequence length="91" mass="9574">MTSTIMPTTITPSDISIAIIPQHGVTSEKKSTALNLSPAIAVLSLLFAATILGIIAHAPVVVFLTGTATAVITLVFAFLDLHIRRLDHEIA</sequence>
<reference evidence="2 3" key="1">
    <citation type="submission" date="2021-02" db="EMBL/GenBank/DDBJ databases">
        <title>Complete Genome Sequence of Arcanobacterium phocisimile strain DSM 26142T from a harbour seal.</title>
        <authorList>
            <person name="Borowiak M."/>
            <person name="Alssahen M."/>
            <person name="Malorny B."/>
            <person name="Laemmler C."/>
            <person name="Siebert U."/>
            <person name="Ploetz M."/>
            <person name="Abdulmawjood A."/>
        </authorList>
    </citation>
    <scope>NUCLEOTIDE SEQUENCE [LARGE SCALE GENOMIC DNA]</scope>
    <source>
        <strain evidence="2 3">DSM 26142</strain>
    </source>
</reference>
<keyword evidence="1" id="KW-1133">Transmembrane helix</keyword>
<keyword evidence="3" id="KW-1185">Reference proteome</keyword>
<dbReference type="Proteomes" id="UP000602653">
    <property type="component" value="Chromosome"/>
</dbReference>
<dbReference type="EMBL" id="CP070228">
    <property type="protein sequence ID" value="QRV02216.1"/>
    <property type="molecule type" value="Genomic_DNA"/>
</dbReference>
<dbReference type="RefSeq" id="WP_204424542.1">
    <property type="nucleotide sequence ID" value="NZ_CP070228.1"/>
</dbReference>
<feature type="transmembrane region" description="Helical" evidence="1">
    <location>
        <begin position="33"/>
        <end position="55"/>
    </location>
</feature>